<reference evidence="9" key="1">
    <citation type="submission" date="2018-02" db="EMBL/GenBank/DDBJ databases">
        <title>Genome sequence of Desulfocucumis palustris strain NAW-5.</title>
        <authorList>
            <person name="Watanabe M."/>
            <person name="Kojima H."/>
            <person name="Fukui M."/>
        </authorList>
    </citation>
    <scope>NUCLEOTIDE SEQUENCE [LARGE SCALE GENOMIC DNA]</scope>
    <source>
        <strain evidence="9">NAW-5</strain>
    </source>
</reference>
<dbReference type="PRINTS" id="PR01035">
    <property type="entry name" value="TCRTETA"/>
</dbReference>
<keyword evidence="5 6" id="KW-0472">Membrane</keyword>
<feature type="transmembrane region" description="Helical" evidence="6">
    <location>
        <begin position="101"/>
        <end position="124"/>
    </location>
</feature>
<dbReference type="Pfam" id="PF07690">
    <property type="entry name" value="MFS_1"/>
    <property type="match status" value="1"/>
</dbReference>
<feature type="transmembrane region" description="Helical" evidence="6">
    <location>
        <begin position="306"/>
        <end position="328"/>
    </location>
</feature>
<dbReference type="InterPro" id="IPR011701">
    <property type="entry name" value="MFS"/>
</dbReference>
<organism evidence="8 9">
    <name type="scientific">Desulfocucumis palustris</name>
    <dbReference type="NCBI Taxonomy" id="1898651"/>
    <lineage>
        <taxon>Bacteria</taxon>
        <taxon>Bacillati</taxon>
        <taxon>Bacillota</taxon>
        <taxon>Clostridia</taxon>
        <taxon>Eubacteriales</taxon>
        <taxon>Desulfocucumaceae</taxon>
        <taxon>Desulfocucumis</taxon>
    </lineage>
</organism>
<dbReference type="PANTHER" id="PTHR23518">
    <property type="entry name" value="C-METHYLTRANSFERASE"/>
    <property type="match status" value="1"/>
</dbReference>
<accession>A0A2L2XEP6</accession>
<keyword evidence="3 6" id="KW-0812">Transmembrane</keyword>
<dbReference type="Proteomes" id="UP000239549">
    <property type="component" value="Unassembled WGS sequence"/>
</dbReference>
<dbReference type="EMBL" id="BFAV01000141">
    <property type="protein sequence ID" value="GBF34484.1"/>
    <property type="molecule type" value="Genomic_DNA"/>
</dbReference>
<evidence type="ECO:0000259" key="7">
    <source>
        <dbReference type="PROSITE" id="PS50850"/>
    </source>
</evidence>
<feature type="transmembrane region" description="Helical" evidence="6">
    <location>
        <begin position="78"/>
        <end position="95"/>
    </location>
</feature>
<dbReference type="PANTHER" id="PTHR23518:SF2">
    <property type="entry name" value="MAJOR FACILITATOR SUPERFAMILY TRANSPORTER"/>
    <property type="match status" value="1"/>
</dbReference>
<keyword evidence="9" id="KW-1185">Reference proteome</keyword>
<dbReference type="AlphaFoldDB" id="A0A2L2XEP6"/>
<feature type="transmembrane region" description="Helical" evidence="6">
    <location>
        <begin position="281"/>
        <end position="300"/>
    </location>
</feature>
<dbReference type="CDD" id="cd17325">
    <property type="entry name" value="MFS_MdtG_SLC18_like"/>
    <property type="match status" value="1"/>
</dbReference>
<dbReference type="PROSITE" id="PS50850">
    <property type="entry name" value="MFS"/>
    <property type="match status" value="1"/>
</dbReference>
<keyword evidence="4 6" id="KW-1133">Transmembrane helix</keyword>
<evidence type="ECO:0000256" key="5">
    <source>
        <dbReference type="ARBA" id="ARBA00023136"/>
    </source>
</evidence>
<dbReference type="InterPro" id="IPR020846">
    <property type="entry name" value="MFS_dom"/>
</dbReference>
<feature type="transmembrane region" description="Helical" evidence="6">
    <location>
        <begin position="214"/>
        <end position="240"/>
    </location>
</feature>
<name>A0A2L2XEP6_9FIRM</name>
<feature type="transmembrane region" description="Helical" evidence="6">
    <location>
        <begin position="252"/>
        <end position="269"/>
    </location>
</feature>
<evidence type="ECO:0000313" key="9">
    <source>
        <dbReference type="Proteomes" id="UP000239549"/>
    </source>
</evidence>
<protein>
    <submittedName>
        <fullName evidence="8">Multidrug resistance protein-related protein</fullName>
    </submittedName>
</protein>
<proteinExistence type="predicted"/>
<feature type="transmembrane region" description="Helical" evidence="6">
    <location>
        <begin position="340"/>
        <end position="359"/>
    </location>
</feature>
<evidence type="ECO:0000256" key="6">
    <source>
        <dbReference type="SAM" id="Phobius"/>
    </source>
</evidence>
<dbReference type="GO" id="GO:0022857">
    <property type="term" value="F:transmembrane transporter activity"/>
    <property type="evidence" value="ECO:0007669"/>
    <property type="project" value="InterPro"/>
</dbReference>
<evidence type="ECO:0000256" key="1">
    <source>
        <dbReference type="ARBA" id="ARBA00004651"/>
    </source>
</evidence>
<comment type="subcellular location">
    <subcellularLocation>
        <location evidence="1">Cell membrane</location>
        <topology evidence="1">Multi-pass membrane protein</topology>
    </subcellularLocation>
</comment>
<dbReference type="InterPro" id="IPR036259">
    <property type="entry name" value="MFS_trans_sf"/>
</dbReference>
<dbReference type="RefSeq" id="WP_231702763.1">
    <property type="nucleotide sequence ID" value="NZ_BFAV01000141.1"/>
</dbReference>
<dbReference type="SUPFAM" id="SSF103473">
    <property type="entry name" value="MFS general substrate transporter"/>
    <property type="match status" value="1"/>
</dbReference>
<feature type="transmembrane region" description="Helical" evidence="6">
    <location>
        <begin position="37"/>
        <end position="58"/>
    </location>
</feature>
<dbReference type="Gene3D" id="1.20.1250.20">
    <property type="entry name" value="MFS general substrate transporter like domains"/>
    <property type="match status" value="2"/>
</dbReference>
<feature type="transmembrane region" description="Helical" evidence="6">
    <location>
        <begin position="164"/>
        <end position="184"/>
    </location>
</feature>
<feature type="domain" description="Major facilitator superfamily (MFS) profile" evidence="7">
    <location>
        <begin position="215"/>
        <end position="405"/>
    </location>
</feature>
<comment type="caution">
    <text evidence="8">The sequence shown here is derived from an EMBL/GenBank/DDBJ whole genome shotgun (WGS) entry which is preliminary data.</text>
</comment>
<evidence type="ECO:0000313" key="8">
    <source>
        <dbReference type="EMBL" id="GBF34484.1"/>
    </source>
</evidence>
<sequence length="405" mass="43390">MTDNRNPINYKNYILLLILFLTETARGAFFLTFLPLYTVEGLGMGVTVAGFAVSAHYLLETLCKSIAGLQFDRRGRPVILAGMTLGFLALAAIRFHPTPFVIVACSGLLGLGVSPLWPGIITEVAPVNISDRSFRIGMVFSTWLAGTGFGMVGINFLMYLGYEVSFNIIIFSLFTALFTALLFLRPARREARTPEKDFAGGILKTMRQMSQNPAVIKFLLPGMFLQTLAAGLLLPVLPVFARARLGLNHDEYGLLLSAGGAATVLLLIPMGKIADKIGLKAVLGAGFLITAASIGMISLVGNKGNVYYLVILTGMAYAAVLPAWNSLLAKAIPPESQATGWGVFATVEGLGVAVGPALGGMAGRWLGIDITILITTGLLTGMSVFYLFYPVERLFGTCGDKNMWK</sequence>
<dbReference type="GO" id="GO:0005886">
    <property type="term" value="C:plasma membrane"/>
    <property type="evidence" value="ECO:0007669"/>
    <property type="project" value="UniProtKB-SubCell"/>
</dbReference>
<evidence type="ECO:0000256" key="3">
    <source>
        <dbReference type="ARBA" id="ARBA00022692"/>
    </source>
</evidence>
<dbReference type="InterPro" id="IPR001958">
    <property type="entry name" value="Tet-R_TetA/multi-R_MdtG-like"/>
</dbReference>
<keyword evidence="2" id="KW-0813">Transport</keyword>
<feature type="transmembrane region" description="Helical" evidence="6">
    <location>
        <begin position="136"/>
        <end position="158"/>
    </location>
</feature>
<gene>
    <name evidence="8" type="ORF">DCCM_3602</name>
</gene>
<feature type="transmembrane region" description="Helical" evidence="6">
    <location>
        <begin position="365"/>
        <end position="389"/>
    </location>
</feature>
<evidence type="ECO:0000256" key="4">
    <source>
        <dbReference type="ARBA" id="ARBA00022989"/>
    </source>
</evidence>
<evidence type="ECO:0000256" key="2">
    <source>
        <dbReference type="ARBA" id="ARBA00022448"/>
    </source>
</evidence>